<accession>A0A235F5Y0</accession>
<keyword evidence="2" id="KW-1185">Reference proteome</keyword>
<dbReference type="AlphaFoldDB" id="A0A235F5Y0"/>
<dbReference type="OrthoDB" id="1682087at2"/>
<evidence type="ECO:0000313" key="2">
    <source>
        <dbReference type="Proteomes" id="UP000215059"/>
    </source>
</evidence>
<evidence type="ECO:0000313" key="1">
    <source>
        <dbReference type="EMBL" id="OYD56628.1"/>
    </source>
</evidence>
<dbReference type="EMBL" id="NOII01000011">
    <property type="protein sequence ID" value="OYD56628.1"/>
    <property type="molecule type" value="Genomic_DNA"/>
</dbReference>
<comment type="caution">
    <text evidence="1">The sequence shown here is derived from an EMBL/GenBank/DDBJ whole genome shotgun (WGS) entry which is preliminary data.</text>
</comment>
<dbReference type="Proteomes" id="UP000215059">
    <property type="component" value="Unassembled WGS sequence"/>
</dbReference>
<gene>
    <name evidence="1" type="ORF">CGZ90_16595</name>
</gene>
<organism evidence="1 2">
    <name type="scientific">Fictibacillus aquaticus</name>
    <dbReference type="NCBI Taxonomy" id="2021314"/>
    <lineage>
        <taxon>Bacteria</taxon>
        <taxon>Bacillati</taxon>
        <taxon>Bacillota</taxon>
        <taxon>Bacilli</taxon>
        <taxon>Bacillales</taxon>
        <taxon>Fictibacillaceae</taxon>
        <taxon>Fictibacillus</taxon>
    </lineage>
</organism>
<reference evidence="1 2" key="1">
    <citation type="submission" date="2017-07" db="EMBL/GenBank/DDBJ databases">
        <title>Fictibacillus sp. nov. GDSW-R2A3 Genome sequencing and assembly.</title>
        <authorList>
            <person name="Mayilraj S."/>
        </authorList>
    </citation>
    <scope>NUCLEOTIDE SEQUENCE [LARGE SCALE GENOMIC DNA]</scope>
    <source>
        <strain evidence="1 2">GDSW-R2A3</strain>
    </source>
</reference>
<evidence type="ECO:0008006" key="3">
    <source>
        <dbReference type="Google" id="ProtNLM"/>
    </source>
</evidence>
<proteinExistence type="predicted"/>
<protein>
    <recommendedName>
        <fullName evidence="3">RNA helicase</fullName>
    </recommendedName>
</protein>
<name>A0A235F5Y0_9BACL</name>
<sequence>MIDLVYLREGKTLKLTYYIQRGDNYEGFLTYSVPENLNEDEVYARQLCEYFVVKGKEYKLLSNEMAGKEEVLVVEEKGDARRFSDEKNYKGQGVHIEFREYRESGDMRLIRAMPLATHWEVIRYLLKDVIDIPEIGQFLRDSTEIDEDRGVYVIYLGKMVL</sequence>